<evidence type="ECO:0000313" key="7">
    <source>
        <dbReference type="EMBL" id="GAA5160503.1"/>
    </source>
</evidence>
<keyword evidence="5 6" id="KW-0472">Membrane</keyword>
<organism evidence="7 8">
    <name type="scientific">Pseudonocardia eucalypti</name>
    <dbReference type="NCBI Taxonomy" id="648755"/>
    <lineage>
        <taxon>Bacteria</taxon>
        <taxon>Bacillati</taxon>
        <taxon>Actinomycetota</taxon>
        <taxon>Actinomycetes</taxon>
        <taxon>Pseudonocardiales</taxon>
        <taxon>Pseudonocardiaceae</taxon>
        <taxon>Pseudonocardia</taxon>
    </lineage>
</organism>
<evidence type="ECO:0000256" key="4">
    <source>
        <dbReference type="ARBA" id="ARBA00022989"/>
    </source>
</evidence>
<dbReference type="Pfam" id="PF02653">
    <property type="entry name" value="BPD_transp_2"/>
    <property type="match status" value="1"/>
</dbReference>
<dbReference type="CDD" id="cd06579">
    <property type="entry name" value="TM_PBP1_transp_AraH_like"/>
    <property type="match status" value="1"/>
</dbReference>
<keyword evidence="2" id="KW-1003">Cell membrane</keyword>
<keyword evidence="8" id="KW-1185">Reference proteome</keyword>
<feature type="transmembrane region" description="Helical" evidence="6">
    <location>
        <begin position="290"/>
        <end position="308"/>
    </location>
</feature>
<reference evidence="8" key="1">
    <citation type="journal article" date="2019" name="Int. J. Syst. Evol. Microbiol.">
        <title>The Global Catalogue of Microorganisms (GCM) 10K type strain sequencing project: providing services to taxonomists for standard genome sequencing and annotation.</title>
        <authorList>
            <consortium name="The Broad Institute Genomics Platform"/>
            <consortium name="The Broad Institute Genome Sequencing Center for Infectious Disease"/>
            <person name="Wu L."/>
            <person name="Ma J."/>
        </authorList>
    </citation>
    <scope>NUCLEOTIDE SEQUENCE [LARGE SCALE GENOMIC DNA]</scope>
    <source>
        <strain evidence="8">JCM 18303</strain>
    </source>
</reference>
<dbReference type="PANTHER" id="PTHR32196">
    <property type="entry name" value="ABC TRANSPORTER PERMEASE PROTEIN YPHD-RELATED-RELATED"/>
    <property type="match status" value="1"/>
</dbReference>
<feature type="transmembrane region" description="Helical" evidence="6">
    <location>
        <begin position="163"/>
        <end position="183"/>
    </location>
</feature>
<evidence type="ECO:0000256" key="1">
    <source>
        <dbReference type="ARBA" id="ARBA00004651"/>
    </source>
</evidence>
<dbReference type="EMBL" id="BAABJP010000020">
    <property type="protein sequence ID" value="GAA5160503.1"/>
    <property type="molecule type" value="Genomic_DNA"/>
</dbReference>
<evidence type="ECO:0000256" key="6">
    <source>
        <dbReference type="SAM" id="Phobius"/>
    </source>
</evidence>
<feature type="transmembrane region" description="Helical" evidence="6">
    <location>
        <begin position="195"/>
        <end position="215"/>
    </location>
</feature>
<dbReference type="InterPro" id="IPR001851">
    <property type="entry name" value="ABC_transp_permease"/>
</dbReference>
<evidence type="ECO:0000313" key="8">
    <source>
        <dbReference type="Proteomes" id="UP001428817"/>
    </source>
</evidence>
<feature type="transmembrane region" description="Helical" evidence="6">
    <location>
        <begin position="118"/>
        <end position="143"/>
    </location>
</feature>
<gene>
    <name evidence="7" type="ORF">GCM10023321_43310</name>
</gene>
<feature type="transmembrane region" description="Helical" evidence="6">
    <location>
        <begin position="64"/>
        <end position="87"/>
    </location>
</feature>
<keyword evidence="3 6" id="KW-0812">Transmembrane</keyword>
<dbReference type="RefSeq" id="WP_185060323.1">
    <property type="nucleotide sequence ID" value="NZ_BAABJP010000020.1"/>
</dbReference>
<protein>
    <submittedName>
        <fullName evidence="7">ABC transporter permease</fullName>
    </submittedName>
</protein>
<evidence type="ECO:0000256" key="5">
    <source>
        <dbReference type="ARBA" id="ARBA00023136"/>
    </source>
</evidence>
<dbReference type="Proteomes" id="UP001428817">
    <property type="component" value="Unassembled WGS sequence"/>
</dbReference>
<keyword evidence="4 6" id="KW-1133">Transmembrane helix</keyword>
<feature type="transmembrane region" description="Helical" evidence="6">
    <location>
        <begin position="235"/>
        <end position="259"/>
    </location>
</feature>
<comment type="subcellular location">
    <subcellularLocation>
        <location evidence="1">Cell membrane</location>
        <topology evidence="1">Multi-pass membrane protein</topology>
    </subcellularLocation>
</comment>
<proteinExistence type="predicted"/>
<comment type="caution">
    <text evidence="7">The sequence shown here is derived from an EMBL/GenBank/DDBJ whole genome shotgun (WGS) entry which is preliminary data.</text>
</comment>
<feature type="transmembrane region" description="Helical" evidence="6">
    <location>
        <begin position="35"/>
        <end position="52"/>
    </location>
</feature>
<evidence type="ECO:0000256" key="3">
    <source>
        <dbReference type="ARBA" id="ARBA00022692"/>
    </source>
</evidence>
<dbReference type="PANTHER" id="PTHR32196:SF72">
    <property type="entry name" value="RIBOSE IMPORT PERMEASE PROTEIN RBSC"/>
    <property type="match status" value="1"/>
</dbReference>
<accession>A0ABP9QEF2</accession>
<sequence length="350" mass="35964">MTSTQTEPSTGSPEAPDRRSSVARALGVLTRADRVQNLILLAVIILIAAFVTSRQPAFLTWNNLSVAVTGTIILLGLTGLVQLLVIIVGGLDISVGSTVGLTSVVGALIWTHTGQNGALAVLGALAVGLLCGLINGVLIIYGRVNPFIATLATLAAFKGIGQVLSNGGAIGSGFSSNAIFIFIQRGSVLGLPTQLFVLVLVALALAFLLLFTDIGRNLYAIGGNPTAARLAGVNINRYVLAVYLVVGFVAAIAGVILMARQGFGQQTGSVDGLELKAVTVAALGGASLRGGRGGVLGAVLAIVLLGFLENGMNVLNINTFWQNVAQGTLLVAAVIAQQRRRKERPIGIPD</sequence>
<evidence type="ECO:0000256" key="2">
    <source>
        <dbReference type="ARBA" id="ARBA00022475"/>
    </source>
</evidence>
<feature type="transmembrane region" description="Helical" evidence="6">
    <location>
        <begin position="93"/>
        <end position="111"/>
    </location>
</feature>
<name>A0ABP9QEF2_9PSEU</name>